<dbReference type="SUPFAM" id="SSF81901">
    <property type="entry name" value="HCP-like"/>
    <property type="match status" value="1"/>
</dbReference>
<evidence type="ECO:0000313" key="2">
    <source>
        <dbReference type="EMBL" id="QGX98451.1"/>
    </source>
</evidence>
<accession>A0A6I6IRE2</accession>
<proteinExistence type="predicted"/>
<dbReference type="InterPro" id="IPR011990">
    <property type="entry name" value="TPR-like_helical_dom_sf"/>
</dbReference>
<protein>
    <submittedName>
        <fullName evidence="2">Sel1 repeat family protein</fullName>
    </submittedName>
</protein>
<reference evidence="3" key="1">
    <citation type="submission" date="2018-12" db="EMBL/GenBank/DDBJ databases">
        <title>Complete genome sequence of Roseovarius sp. MME-070.</title>
        <authorList>
            <person name="Nam Y.-D."/>
            <person name="Kang J."/>
            <person name="Chung W.-H."/>
            <person name="Park Y.S."/>
        </authorList>
    </citation>
    <scope>NUCLEOTIDE SEQUENCE [LARGE SCALE GENOMIC DNA]</scope>
    <source>
        <strain evidence="3">MME-070</strain>
    </source>
</reference>
<dbReference type="Pfam" id="PF08238">
    <property type="entry name" value="Sel1"/>
    <property type="match status" value="5"/>
</dbReference>
<evidence type="ECO:0000313" key="3">
    <source>
        <dbReference type="Proteomes" id="UP000428330"/>
    </source>
</evidence>
<dbReference type="EMBL" id="CP034348">
    <property type="protein sequence ID" value="QGX98451.1"/>
    <property type="molecule type" value="Genomic_DNA"/>
</dbReference>
<dbReference type="OrthoDB" id="7857693at2"/>
<dbReference type="Proteomes" id="UP000428330">
    <property type="component" value="Chromosome"/>
</dbReference>
<dbReference type="Gene3D" id="1.25.40.10">
    <property type="entry name" value="Tetratricopeptide repeat domain"/>
    <property type="match status" value="1"/>
</dbReference>
<name>A0A6I6IRE2_9RHOB</name>
<dbReference type="RefSeq" id="WP_157707082.1">
    <property type="nucleotide sequence ID" value="NZ_CP034348.1"/>
</dbReference>
<sequence>MNRVLSSIILILSLLAAPALAQSEAEVEAARLLHIEGDFDTALKVLIPAANAGNPVAQNVLGVSYEDGMGVPQDINKAIYWYEAAAAQGLGRAMHSLGVLYRYGTHGIDARPDHARTLFERAIEAGYLGSYSNLGAMLENGEGGETDLKRSLQLYQAGAARNDRHCTNNLGHFYRQGIELEQDLSEARRLYGKAALLGLSDGYNNLGVMHEEGMAGPSYPEMAVMLYRQAMAQDNARAAINIAGMIHEGRLPGLGDEEAVAYCLWAVRHGSAEDPGCVALAETLSEEAQARAQALSERL</sequence>
<dbReference type="InterPro" id="IPR006597">
    <property type="entry name" value="Sel1-like"/>
</dbReference>
<feature type="chain" id="PRO_5026093765" evidence="1">
    <location>
        <begin position="22"/>
        <end position="299"/>
    </location>
</feature>
<gene>
    <name evidence="2" type="ORF">EI983_09210</name>
</gene>
<keyword evidence="1" id="KW-0732">Signal</keyword>
<organism evidence="2 3">
    <name type="scientific">Roseovarius faecimaris</name>
    <dbReference type="NCBI Taxonomy" id="2494550"/>
    <lineage>
        <taxon>Bacteria</taxon>
        <taxon>Pseudomonadati</taxon>
        <taxon>Pseudomonadota</taxon>
        <taxon>Alphaproteobacteria</taxon>
        <taxon>Rhodobacterales</taxon>
        <taxon>Roseobacteraceae</taxon>
        <taxon>Roseovarius</taxon>
    </lineage>
</organism>
<dbReference type="InterPro" id="IPR050767">
    <property type="entry name" value="Sel1_AlgK"/>
</dbReference>
<dbReference type="KEGG" id="rom:EI983_09210"/>
<dbReference type="PANTHER" id="PTHR11102:SF147">
    <property type="entry name" value="SEL1L ADAPTOR SUBUNIT OF ERAD E3 UBIQUITIN LIGASE"/>
    <property type="match status" value="1"/>
</dbReference>
<dbReference type="GO" id="GO:0036503">
    <property type="term" value="P:ERAD pathway"/>
    <property type="evidence" value="ECO:0007669"/>
    <property type="project" value="TreeGrafter"/>
</dbReference>
<evidence type="ECO:0000256" key="1">
    <source>
        <dbReference type="SAM" id="SignalP"/>
    </source>
</evidence>
<dbReference type="PANTHER" id="PTHR11102">
    <property type="entry name" value="SEL-1-LIKE PROTEIN"/>
    <property type="match status" value="1"/>
</dbReference>
<dbReference type="AlphaFoldDB" id="A0A6I6IRE2"/>
<dbReference type="SMART" id="SM00671">
    <property type="entry name" value="SEL1"/>
    <property type="match status" value="6"/>
</dbReference>
<feature type="signal peptide" evidence="1">
    <location>
        <begin position="1"/>
        <end position="21"/>
    </location>
</feature>
<keyword evidence="3" id="KW-1185">Reference proteome</keyword>